<dbReference type="PRINTS" id="PR00413">
    <property type="entry name" value="HADHALOGNASE"/>
</dbReference>
<dbReference type="InterPro" id="IPR051600">
    <property type="entry name" value="Beta-PGM-like"/>
</dbReference>
<dbReference type="Pfam" id="PF13419">
    <property type="entry name" value="HAD_2"/>
    <property type="match status" value="1"/>
</dbReference>
<evidence type="ECO:0000256" key="1">
    <source>
        <dbReference type="ARBA" id="ARBA00001946"/>
    </source>
</evidence>
<dbReference type="GO" id="GO:0046872">
    <property type="term" value="F:metal ion binding"/>
    <property type="evidence" value="ECO:0007669"/>
    <property type="project" value="UniProtKB-KW"/>
</dbReference>
<dbReference type="PANTHER" id="PTHR46193:SF18">
    <property type="entry name" value="HEXITOL PHOSPHATASE B"/>
    <property type="match status" value="1"/>
</dbReference>
<dbReference type="SUPFAM" id="SSF56784">
    <property type="entry name" value="HAD-like"/>
    <property type="match status" value="1"/>
</dbReference>
<dbReference type="SFLD" id="SFLDG01129">
    <property type="entry name" value="C1.5:_HAD__Beta-PGM__Phosphata"/>
    <property type="match status" value="1"/>
</dbReference>
<dbReference type="InterPro" id="IPR023198">
    <property type="entry name" value="PGP-like_dom2"/>
</dbReference>
<evidence type="ECO:0000313" key="6">
    <source>
        <dbReference type="EMBL" id="SJZ59579.1"/>
    </source>
</evidence>
<dbReference type="GO" id="GO:0003824">
    <property type="term" value="F:catalytic activity"/>
    <property type="evidence" value="ECO:0007669"/>
    <property type="project" value="UniProtKB-ARBA"/>
</dbReference>
<dbReference type="AlphaFoldDB" id="A0A1T4LXW4"/>
<keyword evidence="3" id="KW-0479">Metal-binding</keyword>
<name>A0A1T4LXW4_9FIRM</name>
<dbReference type="SFLD" id="SFLDS00003">
    <property type="entry name" value="Haloacid_Dehalogenase"/>
    <property type="match status" value="1"/>
</dbReference>
<evidence type="ECO:0000256" key="4">
    <source>
        <dbReference type="ARBA" id="ARBA00022842"/>
    </source>
</evidence>
<keyword evidence="4" id="KW-0460">Magnesium</keyword>
<sequence length="209" mass="24095">MKKAVIFDMDGVLIDSEYFYFKRRMAFFDSLGIDPKTRNFKNFIGLSDRMIWEKLVPENSIKRKFLKEKYVKYRKNHEIKFKEALNSSARDTSIKLKKRGIKLAVASSSEKKEILRMLRECELEKYMDFVISGEECRESKPSPDIYIKAVEALNILPSEALAVEDSLLGIASAKSAGLEVAALAPKDYYLDQSEAQYQINDLKEIIELI</sequence>
<dbReference type="SFLD" id="SFLDG01135">
    <property type="entry name" value="C1.5.6:_HAD__Beta-PGM__Phospha"/>
    <property type="match status" value="1"/>
</dbReference>
<evidence type="ECO:0000313" key="7">
    <source>
        <dbReference type="Proteomes" id="UP000196365"/>
    </source>
</evidence>
<dbReference type="EMBL" id="FUWV01000005">
    <property type="protein sequence ID" value="SJZ59579.1"/>
    <property type="molecule type" value="Genomic_DNA"/>
</dbReference>
<dbReference type="OrthoDB" id="9797743at2"/>
<dbReference type="Gene3D" id="3.40.50.1000">
    <property type="entry name" value="HAD superfamily/HAD-like"/>
    <property type="match status" value="1"/>
</dbReference>
<dbReference type="InterPro" id="IPR041492">
    <property type="entry name" value="HAD_2"/>
</dbReference>
<dbReference type="InterPro" id="IPR023214">
    <property type="entry name" value="HAD_sf"/>
</dbReference>
<dbReference type="RefSeq" id="WP_087678576.1">
    <property type="nucleotide sequence ID" value="NZ_FUWV01000005.1"/>
</dbReference>
<keyword evidence="7" id="KW-1185">Reference proteome</keyword>
<proteinExistence type="inferred from homology"/>
<evidence type="ECO:0000256" key="2">
    <source>
        <dbReference type="ARBA" id="ARBA00006171"/>
    </source>
</evidence>
<dbReference type="InterPro" id="IPR006439">
    <property type="entry name" value="HAD-SF_hydro_IA"/>
</dbReference>
<comment type="cofactor">
    <cofactor evidence="1">
        <name>Mg(2+)</name>
        <dbReference type="ChEBI" id="CHEBI:18420"/>
    </cofactor>
</comment>
<organism evidence="6 7">
    <name type="scientific">Garciella nitratireducens DSM 15102</name>
    <dbReference type="NCBI Taxonomy" id="1121911"/>
    <lineage>
        <taxon>Bacteria</taxon>
        <taxon>Bacillati</taxon>
        <taxon>Bacillota</taxon>
        <taxon>Clostridia</taxon>
        <taxon>Eubacteriales</taxon>
        <taxon>Eubacteriaceae</taxon>
        <taxon>Garciella</taxon>
    </lineage>
</organism>
<dbReference type="InterPro" id="IPR036412">
    <property type="entry name" value="HAD-like_sf"/>
</dbReference>
<dbReference type="Proteomes" id="UP000196365">
    <property type="component" value="Unassembled WGS sequence"/>
</dbReference>
<reference evidence="6 7" key="1">
    <citation type="submission" date="2017-02" db="EMBL/GenBank/DDBJ databases">
        <authorList>
            <person name="Peterson S.W."/>
        </authorList>
    </citation>
    <scope>NUCLEOTIDE SEQUENCE [LARGE SCALE GENOMIC DNA]</scope>
    <source>
        <strain evidence="6 7">DSM 15102</strain>
    </source>
</reference>
<evidence type="ECO:0000256" key="5">
    <source>
        <dbReference type="ARBA" id="ARBA00023277"/>
    </source>
</evidence>
<gene>
    <name evidence="6" type="ORF">SAMN02745973_01128</name>
</gene>
<protein>
    <submittedName>
        <fullName evidence="6">Haloacid dehalogenase superfamily, subfamily IA, variant 3 with third motif having DD or ED</fullName>
    </submittedName>
</protein>
<accession>A0A1T4LXW4</accession>
<comment type="similarity">
    <text evidence="2">Belongs to the HAD-like hydrolase superfamily. CbbY/CbbZ/Gph/YieH family.</text>
</comment>
<keyword evidence="5" id="KW-0119">Carbohydrate metabolism</keyword>
<dbReference type="NCBIfam" id="TIGR01509">
    <property type="entry name" value="HAD-SF-IA-v3"/>
    <property type="match status" value="1"/>
</dbReference>
<dbReference type="PANTHER" id="PTHR46193">
    <property type="entry name" value="6-PHOSPHOGLUCONATE PHOSPHATASE"/>
    <property type="match status" value="1"/>
</dbReference>
<evidence type="ECO:0000256" key="3">
    <source>
        <dbReference type="ARBA" id="ARBA00022723"/>
    </source>
</evidence>
<dbReference type="Gene3D" id="1.10.150.240">
    <property type="entry name" value="Putative phosphatase, domain 2"/>
    <property type="match status" value="1"/>
</dbReference>